<comment type="caution">
    <text evidence="5">The sequence shown here is derived from an EMBL/GenBank/DDBJ whole genome shotgun (WGS) entry which is preliminary data.</text>
</comment>
<evidence type="ECO:0000313" key="6">
    <source>
        <dbReference type="Proteomes" id="UP000034664"/>
    </source>
</evidence>
<dbReference type="Gene3D" id="3.30.70.420">
    <property type="entry name" value="Hydroxymethylglutaryl-CoA reductase, class I/II, NAD/NADP-binding domain"/>
    <property type="match status" value="1"/>
</dbReference>
<dbReference type="PATRIC" id="fig|1618482.3.peg.405"/>
<dbReference type="GO" id="GO:0004420">
    <property type="term" value="F:hydroxymethylglutaryl-CoA reductase (NADPH) activity"/>
    <property type="evidence" value="ECO:0007669"/>
    <property type="project" value="UniProtKB-EC"/>
</dbReference>
<dbReference type="InterPro" id="IPR023074">
    <property type="entry name" value="HMG_CoA_Rdtase_cat_sf"/>
</dbReference>
<dbReference type="PRINTS" id="PR00071">
    <property type="entry name" value="HMGCOARDTASE"/>
</dbReference>
<dbReference type="EMBL" id="LBZM01000007">
    <property type="protein sequence ID" value="KKR72333.1"/>
    <property type="molecule type" value="Genomic_DNA"/>
</dbReference>
<evidence type="ECO:0000256" key="2">
    <source>
        <dbReference type="ARBA" id="ARBA00012999"/>
    </source>
</evidence>
<keyword evidence="4" id="KW-0560">Oxidoreductase</keyword>
<comment type="similarity">
    <text evidence="1">Belongs to the HMG-CoA reductase family.</text>
</comment>
<evidence type="ECO:0000256" key="4">
    <source>
        <dbReference type="ARBA" id="ARBA00023002"/>
    </source>
</evidence>
<evidence type="ECO:0000313" key="5">
    <source>
        <dbReference type="EMBL" id="KKR72333.1"/>
    </source>
</evidence>
<dbReference type="Proteomes" id="UP000034664">
    <property type="component" value="Unassembled WGS sequence"/>
</dbReference>
<name>A0A0G0T5N7_9BACT</name>
<dbReference type="GO" id="GO:0015936">
    <property type="term" value="P:coenzyme A metabolic process"/>
    <property type="evidence" value="ECO:0007669"/>
    <property type="project" value="InterPro"/>
</dbReference>
<dbReference type="PROSITE" id="PS00318">
    <property type="entry name" value="HMG_COA_REDUCTASE_2"/>
    <property type="match status" value="1"/>
</dbReference>
<sequence length="384" mass="41095">MKLRDFKNAYDRRSFIEKETGVSLGSLGKFGFEEEIVSSKNCENLIGAVHIPVGVVGPLKIRRETTDSRHLKSHYYIPLATTEGALVASINRGCRAISESGGATVSSELIGVTRGSVFKKSLSYKSKFNINEWLWRNLGQLRSIAGKTSDHIILLRHAVIEVGRYIFIRWYFDTADAMGMNMATMASQKLAGFIEKESGAQCIALAGNYDIDKKPAWINAITGRGRIAMAEVLVPKAIVSSVLKTTPYKIEEVWKAKCMIGSALSGSLGFNAHFANVIAALFIATGQDPAHVVEGSNGITTIEVTKNGDLYCSVYLPSLMVGTVGGGTGLSTQKEGLSIMSVSGTGKVEEFAGIVAGAVLAGEISLLASLAEGSLARAHKKLGR</sequence>
<dbReference type="PANTHER" id="PTHR10572">
    <property type="entry name" value="3-HYDROXY-3-METHYLGLUTARYL-COENZYME A REDUCTASE"/>
    <property type="match status" value="1"/>
</dbReference>
<dbReference type="PANTHER" id="PTHR10572:SF24">
    <property type="entry name" value="3-HYDROXY-3-METHYLGLUTARYL-COENZYME A REDUCTASE"/>
    <property type="match status" value="1"/>
</dbReference>
<dbReference type="GO" id="GO:0016126">
    <property type="term" value="P:sterol biosynthetic process"/>
    <property type="evidence" value="ECO:0007669"/>
    <property type="project" value="TreeGrafter"/>
</dbReference>
<dbReference type="InterPro" id="IPR009023">
    <property type="entry name" value="HMG_CoA_Rdtase_NAD(P)-bd_sf"/>
</dbReference>
<dbReference type="InterPro" id="IPR004554">
    <property type="entry name" value="HMG_CoA_Rdtase_eu_arc"/>
</dbReference>
<dbReference type="EC" id="1.1.1.34" evidence="2"/>
<dbReference type="AlphaFoldDB" id="A0A0G0T5N7"/>
<dbReference type="SUPFAM" id="SSF56542">
    <property type="entry name" value="Substrate-binding domain of HMG-CoA reductase"/>
    <property type="match status" value="1"/>
</dbReference>
<dbReference type="InterPro" id="IPR023076">
    <property type="entry name" value="HMG_CoA_Rdtase_CS"/>
</dbReference>
<dbReference type="Pfam" id="PF00368">
    <property type="entry name" value="HMG-CoA_red"/>
    <property type="match status" value="1"/>
</dbReference>
<accession>A0A0G0T5N7</accession>
<dbReference type="CDD" id="cd00643">
    <property type="entry name" value="HMG-CoA_reductase_classI"/>
    <property type="match status" value="1"/>
</dbReference>
<organism evidence="5 6">
    <name type="scientific">Candidatus Roizmanbacteria bacterium GW2011_GWB1_40_7</name>
    <dbReference type="NCBI Taxonomy" id="1618482"/>
    <lineage>
        <taxon>Bacteria</taxon>
        <taxon>Candidatus Roizmaniibacteriota</taxon>
    </lineage>
</organism>
<evidence type="ECO:0000256" key="3">
    <source>
        <dbReference type="ARBA" id="ARBA00022857"/>
    </source>
</evidence>
<keyword evidence="3" id="KW-0521">NADP</keyword>
<dbReference type="GO" id="GO:0008299">
    <property type="term" value="P:isoprenoid biosynthetic process"/>
    <property type="evidence" value="ECO:0007669"/>
    <property type="project" value="InterPro"/>
</dbReference>
<gene>
    <name evidence="5" type="ORF">UU14_C0007G0014</name>
</gene>
<evidence type="ECO:0000256" key="1">
    <source>
        <dbReference type="ARBA" id="ARBA00007661"/>
    </source>
</evidence>
<proteinExistence type="inferred from homology"/>
<dbReference type="InterPro" id="IPR009029">
    <property type="entry name" value="HMG_CoA_Rdtase_sub-bd_dom_sf"/>
</dbReference>
<protein>
    <recommendedName>
        <fullName evidence="2">hydroxymethylglutaryl-CoA reductase (NADPH)</fullName>
        <ecNumber evidence="2">1.1.1.34</ecNumber>
    </recommendedName>
</protein>
<dbReference type="InterPro" id="IPR002202">
    <property type="entry name" value="HMG_CoA_Rdtase"/>
</dbReference>
<dbReference type="SUPFAM" id="SSF55035">
    <property type="entry name" value="NAD-binding domain of HMG-CoA reductase"/>
    <property type="match status" value="1"/>
</dbReference>
<reference evidence="5 6" key="1">
    <citation type="journal article" date="2015" name="Nature">
        <title>rRNA introns, odd ribosomes, and small enigmatic genomes across a large radiation of phyla.</title>
        <authorList>
            <person name="Brown C.T."/>
            <person name="Hug L.A."/>
            <person name="Thomas B.C."/>
            <person name="Sharon I."/>
            <person name="Castelle C.J."/>
            <person name="Singh A."/>
            <person name="Wilkins M.J."/>
            <person name="Williams K.H."/>
            <person name="Banfield J.F."/>
        </authorList>
    </citation>
    <scope>NUCLEOTIDE SEQUENCE [LARGE SCALE GENOMIC DNA]</scope>
</reference>
<dbReference type="PROSITE" id="PS50065">
    <property type="entry name" value="HMG_COA_REDUCTASE_4"/>
    <property type="match status" value="1"/>
</dbReference>
<dbReference type="Gene3D" id="3.90.770.10">
    <property type="entry name" value="3-hydroxy-3-methylglutaryl-coenzyme A Reductase, Chain A, domain 2"/>
    <property type="match status" value="1"/>
</dbReference>